<name>A0ABN7UN51_GIGMA</name>
<gene>
    <name evidence="1" type="ORF">GMARGA_LOCUS8670</name>
</gene>
<comment type="caution">
    <text evidence="1">The sequence shown here is derived from an EMBL/GenBank/DDBJ whole genome shotgun (WGS) entry which is preliminary data.</text>
</comment>
<keyword evidence="2" id="KW-1185">Reference proteome</keyword>
<reference evidence="1 2" key="1">
    <citation type="submission" date="2021-06" db="EMBL/GenBank/DDBJ databases">
        <authorList>
            <person name="Kallberg Y."/>
            <person name="Tangrot J."/>
            <person name="Rosling A."/>
        </authorList>
    </citation>
    <scope>NUCLEOTIDE SEQUENCE [LARGE SCALE GENOMIC DNA]</scope>
    <source>
        <strain evidence="1 2">120-4 pot B 10/14</strain>
    </source>
</reference>
<sequence>MLFQNKAIVSLLKALKRNLYKKKEHHAIKNAKFESTNISIRDNINLTTNITTSMANKRENIFYNPLKNFITIHDKLFSFQLTSVEYIFLAQDPRQDLSI</sequence>
<dbReference type="Proteomes" id="UP000789901">
    <property type="component" value="Unassembled WGS sequence"/>
</dbReference>
<evidence type="ECO:0000313" key="1">
    <source>
        <dbReference type="EMBL" id="CAG8637639.1"/>
    </source>
</evidence>
<organism evidence="1 2">
    <name type="scientific">Gigaspora margarita</name>
    <dbReference type="NCBI Taxonomy" id="4874"/>
    <lineage>
        <taxon>Eukaryota</taxon>
        <taxon>Fungi</taxon>
        <taxon>Fungi incertae sedis</taxon>
        <taxon>Mucoromycota</taxon>
        <taxon>Glomeromycotina</taxon>
        <taxon>Glomeromycetes</taxon>
        <taxon>Diversisporales</taxon>
        <taxon>Gigasporaceae</taxon>
        <taxon>Gigaspora</taxon>
    </lineage>
</organism>
<accession>A0ABN7UN51</accession>
<evidence type="ECO:0000313" key="2">
    <source>
        <dbReference type="Proteomes" id="UP000789901"/>
    </source>
</evidence>
<dbReference type="EMBL" id="CAJVQB010004503">
    <property type="protein sequence ID" value="CAG8637639.1"/>
    <property type="molecule type" value="Genomic_DNA"/>
</dbReference>
<protein>
    <submittedName>
        <fullName evidence="1">23759_t:CDS:1</fullName>
    </submittedName>
</protein>
<proteinExistence type="predicted"/>